<sequence length="252" mass="29383">MGLENLVNEIKVIRKLSHPNIIKIHDVYECPNHICLILDYVEHDNLFARISPKKRFDEKTVTRLARELLSVLDYLSSLNIIHRDIKLENILMTSEDNDYDFKLADFGVAAELNENSLIRCGSPGYIAPEILRKLPYDFKADIFSSGVIFYILLSGKMPFSGRNTVEILRKNREGVISFQKEIWRHVSKKGIRFVMKLMEPNPKSRPFAKEILDHPWLQKSNFSDNELSKKKLAERLTKKMKLDHKETLKRSN</sequence>
<dbReference type="PIRSF" id="PIRSF000654">
    <property type="entry name" value="Integrin-linked_kinase"/>
    <property type="match status" value="1"/>
</dbReference>
<dbReference type="AlphaFoldDB" id="A0AAU9K1A3"/>
<dbReference type="InterPro" id="IPR008271">
    <property type="entry name" value="Ser/Thr_kinase_AS"/>
</dbReference>
<dbReference type="PROSITE" id="PS50011">
    <property type="entry name" value="PROTEIN_KINASE_DOM"/>
    <property type="match status" value="1"/>
</dbReference>
<dbReference type="EMBL" id="CAJZBQ010000047">
    <property type="protein sequence ID" value="CAG9329412.1"/>
    <property type="molecule type" value="Genomic_DNA"/>
</dbReference>
<dbReference type="PANTHER" id="PTHR24347">
    <property type="entry name" value="SERINE/THREONINE-PROTEIN KINASE"/>
    <property type="match status" value="1"/>
</dbReference>
<dbReference type="Pfam" id="PF00069">
    <property type="entry name" value="Pkinase"/>
    <property type="match status" value="1"/>
</dbReference>
<reference evidence="2" key="1">
    <citation type="submission" date="2021-09" db="EMBL/GenBank/DDBJ databases">
        <authorList>
            <consortium name="AG Swart"/>
            <person name="Singh M."/>
            <person name="Singh A."/>
            <person name="Seah K."/>
            <person name="Emmerich C."/>
        </authorList>
    </citation>
    <scope>NUCLEOTIDE SEQUENCE</scope>
    <source>
        <strain evidence="2">ATCC30299</strain>
    </source>
</reference>
<dbReference type="InterPro" id="IPR011009">
    <property type="entry name" value="Kinase-like_dom_sf"/>
</dbReference>
<organism evidence="2 3">
    <name type="scientific">Blepharisma stoltei</name>
    <dbReference type="NCBI Taxonomy" id="1481888"/>
    <lineage>
        <taxon>Eukaryota</taxon>
        <taxon>Sar</taxon>
        <taxon>Alveolata</taxon>
        <taxon>Ciliophora</taxon>
        <taxon>Postciliodesmatophora</taxon>
        <taxon>Heterotrichea</taxon>
        <taxon>Heterotrichida</taxon>
        <taxon>Blepharismidae</taxon>
        <taxon>Blepharisma</taxon>
    </lineage>
</organism>
<dbReference type="GO" id="GO:0004672">
    <property type="term" value="F:protein kinase activity"/>
    <property type="evidence" value="ECO:0007669"/>
    <property type="project" value="InterPro"/>
</dbReference>
<protein>
    <recommendedName>
        <fullName evidence="1">Protein kinase domain-containing protein</fullName>
    </recommendedName>
</protein>
<dbReference type="Proteomes" id="UP001162131">
    <property type="component" value="Unassembled WGS sequence"/>
</dbReference>
<dbReference type="GO" id="GO:0005524">
    <property type="term" value="F:ATP binding"/>
    <property type="evidence" value="ECO:0007669"/>
    <property type="project" value="InterPro"/>
</dbReference>
<evidence type="ECO:0000259" key="1">
    <source>
        <dbReference type="PROSITE" id="PS50011"/>
    </source>
</evidence>
<name>A0AAU9K1A3_9CILI</name>
<gene>
    <name evidence="2" type="ORF">BSTOLATCC_MIC48232</name>
</gene>
<proteinExistence type="predicted"/>
<dbReference type="InterPro" id="IPR000719">
    <property type="entry name" value="Prot_kinase_dom"/>
</dbReference>
<evidence type="ECO:0000313" key="3">
    <source>
        <dbReference type="Proteomes" id="UP001162131"/>
    </source>
</evidence>
<feature type="domain" description="Protein kinase" evidence="1">
    <location>
        <begin position="1"/>
        <end position="217"/>
    </location>
</feature>
<accession>A0AAU9K1A3</accession>
<evidence type="ECO:0000313" key="2">
    <source>
        <dbReference type="EMBL" id="CAG9329412.1"/>
    </source>
</evidence>
<keyword evidence="3" id="KW-1185">Reference proteome</keyword>
<dbReference type="SUPFAM" id="SSF56112">
    <property type="entry name" value="Protein kinase-like (PK-like)"/>
    <property type="match status" value="1"/>
</dbReference>
<dbReference type="PROSITE" id="PS00108">
    <property type="entry name" value="PROTEIN_KINASE_ST"/>
    <property type="match status" value="1"/>
</dbReference>
<comment type="caution">
    <text evidence="2">The sequence shown here is derived from an EMBL/GenBank/DDBJ whole genome shotgun (WGS) entry which is preliminary data.</text>
</comment>
<dbReference type="Gene3D" id="3.30.200.20">
    <property type="entry name" value="Phosphorylase Kinase, domain 1"/>
    <property type="match status" value="1"/>
</dbReference>
<dbReference type="Gene3D" id="1.10.510.10">
    <property type="entry name" value="Transferase(Phosphotransferase) domain 1"/>
    <property type="match status" value="1"/>
</dbReference>
<dbReference type="SMART" id="SM00220">
    <property type="entry name" value="S_TKc"/>
    <property type="match status" value="1"/>
</dbReference>